<evidence type="ECO:0000313" key="1">
    <source>
        <dbReference type="EMBL" id="SMP10925.1"/>
    </source>
</evidence>
<protein>
    <submittedName>
        <fullName evidence="1">Uncharacterized protein</fullName>
    </submittedName>
</protein>
<dbReference type="EMBL" id="FXTY01000002">
    <property type="protein sequence ID" value="SMP10925.1"/>
    <property type="molecule type" value="Genomic_DNA"/>
</dbReference>
<name>A0ABY1NJ19_9RHOB</name>
<comment type="caution">
    <text evidence="1">The sequence shown here is derived from an EMBL/GenBank/DDBJ whole genome shotgun (WGS) entry which is preliminary data.</text>
</comment>
<keyword evidence="2" id="KW-1185">Reference proteome</keyword>
<gene>
    <name evidence="1" type="ORF">SAMN06265373_102205</name>
</gene>
<organism evidence="1 2">
    <name type="scientific">Shimia sagamensis</name>
    <dbReference type="NCBI Taxonomy" id="1566352"/>
    <lineage>
        <taxon>Bacteria</taxon>
        <taxon>Pseudomonadati</taxon>
        <taxon>Pseudomonadota</taxon>
        <taxon>Alphaproteobacteria</taxon>
        <taxon>Rhodobacterales</taxon>
        <taxon>Roseobacteraceae</taxon>
    </lineage>
</organism>
<evidence type="ECO:0000313" key="2">
    <source>
        <dbReference type="Proteomes" id="UP001157961"/>
    </source>
</evidence>
<accession>A0ABY1NJ19</accession>
<sequence length="114" mass="12738">MRFITVPSTQFAFEQRLSLAPRAQRELLVFLDLRLKIAEQAKSKSTGFAGRLFNVLPGENPDYLRLSGRELKDVLQVIGADVGDLTEIDVCYDLRVDVAREALKVLEQAEAASD</sequence>
<proteinExistence type="predicted"/>
<reference evidence="1 2" key="1">
    <citation type="submission" date="2017-05" db="EMBL/GenBank/DDBJ databases">
        <authorList>
            <person name="Varghese N."/>
            <person name="Submissions S."/>
        </authorList>
    </citation>
    <scope>NUCLEOTIDE SEQUENCE [LARGE SCALE GENOMIC DNA]</scope>
    <source>
        <strain evidence="1 2">DSM 29734</strain>
    </source>
</reference>
<dbReference type="Proteomes" id="UP001157961">
    <property type="component" value="Unassembled WGS sequence"/>
</dbReference>